<gene>
    <name evidence="1" type="ORF">GBG19_00360</name>
</gene>
<organism evidence="1 2">
    <name type="scientific">Poseidonibacter ostreae</name>
    <dbReference type="NCBI Taxonomy" id="2654171"/>
    <lineage>
        <taxon>Bacteria</taxon>
        <taxon>Pseudomonadati</taxon>
        <taxon>Campylobacterota</taxon>
        <taxon>Epsilonproteobacteria</taxon>
        <taxon>Campylobacterales</taxon>
        <taxon>Arcobacteraceae</taxon>
        <taxon>Poseidonibacter</taxon>
    </lineage>
</organism>
<dbReference type="EMBL" id="WFKK01000001">
    <property type="protein sequence ID" value="KAB7891321.1"/>
    <property type="molecule type" value="Genomic_DNA"/>
</dbReference>
<sequence length="152" mass="18027">MTNTITNNKGITLKTFLNTATKGASKKEIEVLEWLDYDILWRYVNEDEKNLIDKKILKVEEKNINTKKMIVNISAFREWVLNYSANRRHLTIAKFIKKSEIELSYSFIYNFILDNEKVLENEKVISISMVRNKRNIKVLDSEKMEKFLNENS</sequence>
<accession>A0A6L4WWR1</accession>
<name>A0A6L4WWR1_9BACT</name>
<reference evidence="1 2" key="1">
    <citation type="submission" date="2019-10" db="EMBL/GenBank/DDBJ databases">
        <title>Poseidonibacter ostreae sp. nov., isolated from the gut of the Ostrea denselamellosa.</title>
        <authorList>
            <person name="Choi A."/>
        </authorList>
    </citation>
    <scope>NUCLEOTIDE SEQUENCE [LARGE SCALE GENOMIC DNA]</scope>
    <source>
        <strain evidence="1 2">SJOD-M-33</strain>
    </source>
</reference>
<proteinExistence type="predicted"/>
<comment type="caution">
    <text evidence="1">The sequence shown here is derived from an EMBL/GenBank/DDBJ whole genome shotgun (WGS) entry which is preliminary data.</text>
</comment>
<dbReference type="Proteomes" id="UP000472839">
    <property type="component" value="Unassembled WGS sequence"/>
</dbReference>
<evidence type="ECO:0000313" key="2">
    <source>
        <dbReference type="Proteomes" id="UP000472839"/>
    </source>
</evidence>
<dbReference type="RefSeq" id="WP_152279423.1">
    <property type="nucleotide sequence ID" value="NZ_WFKK01000001.1"/>
</dbReference>
<dbReference type="AlphaFoldDB" id="A0A6L4WWR1"/>
<evidence type="ECO:0000313" key="1">
    <source>
        <dbReference type="EMBL" id="KAB7891321.1"/>
    </source>
</evidence>
<protein>
    <submittedName>
        <fullName evidence="1">Uncharacterized protein</fullName>
    </submittedName>
</protein>